<dbReference type="InterPro" id="IPR032675">
    <property type="entry name" value="LRR_dom_sf"/>
</dbReference>
<dbReference type="EMBL" id="JAAAUY010000067">
    <property type="protein sequence ID" value="KAF9336232.1"/>
    <property type="molecule type" value="Genomic_DNA"/>
</dbReference>
<keyword evidence="4" id="KW-1185">Reference proteome</keyword>
<dbReference type="CDD" id="cd09917">
    <property type="entry name" value="F-box_SF"/>
    <property type="match status" value="1"/>
</dbReference>
<dbReference type="SMART" id="SM00256">
    <property type="entry name" value="FBOX"/>
    <property type="match status" value="1"/>
</dbReference>
<evidence type="ECO:0000256" key="1">
    <source>
        <dbReference type="SAM" id="MobiDB-lite"/>
    </source>
</evidence>
<reference evidence="3" key="1">
    <citation type="journal article" date="2020" name="Fungal Divers.">
        <title>Resolving the Mortierellaceae phylogeny through synthesis of multi-gene phylogenetics and phylogenomics.</title>
        <authorList>
            <person name="Vandepol N."/>
            <person name="Liber J."/>
            <person name="Desiro A."/>
            <person name="Na H."/>
            <person name="Kennedy M."/>
            <person name="Barry K."/>
            <person name="Grigoriev I.V."/>
            <person name="Miller A.N."/>
            <person name="O'Donnell K."/>
            <person name="Stajich J.E."/>
            <person name="Bonito G."/>
        </authorList>
    </citation>
    <scope>NUCLEOTIDE SEQUENCE</scope>
    <source>
        <strain evidence="3">NVP1</strain>
    </source>
</reference>
<feature type="region of interest" description="Disordered" evidence="1">
    <location>
        <begin position="417"/>
        <end position="445"/>
    </location>
</feature>
<feature type="compositionally biased region" description="Basic and acidic residues" evidence="1">
    <location>
        <begin position="425"/>
        <end position="434"/>
    </location>
</feature>
<feature type="domain" description="F-box" evidence="2">
    <location>
        <begin position="8"/>
        <end position="46"/>
    </location>
</feature>
<dbReference type="PANTHER" id="PTHR13318">
    <property type="entry name" value="PARTNER OF PAIRED, ISOFORM B-RELATED"/>
    <property type="match status" value="1"/>
</dbReference>
<dbReference type="Proteomes" id="UP000696485">
    <property type="component" value="Unassembled WGS sequence"/>
</dbReference>
<feature type="region of interest" description="Disordered" evidence="1">
    <location>
        <begin position="159"/>
        <end position="190"/>
    </location>
</feature>
<dbReference type="InterPro" id="IPR036047">
    <property type="entry name" value="F-box-like_dom_sf"/>
</dbReference>
<dbReference type="GO" id="GO:0031146">
    <property type="term" value="P:SCF-dependent proteasomal ubiquitin-dependent protein catabolic process"/>
    <property type="evidence" value="ECO:0007669"/>
    <property type="project" value="TreeGrafter"/>
</dbReference>
<gene>
    <name evidence="3" type="ORF">BG006_009290</name>
</gene>
<organism evidence="3 4">
    <name type="scientific">Podila minutissima</name>
    <dbReference type="NCBI Taxonomy" id="64525"/>
    <lineage>
        <taxon>Eukaryota</taxon>
        <taxon>Fungi</taxon>
        <taxon>Fungi incertae sedis</taxon>
        <taxon>Mucoromycota</taxon>
        <taxon>Mortierellomycotina</taxon>
        <taxon>Mortierellomycetes</taxon>
        <taxon>Mortierellales</taxon>
        <taxon>Mortierellaceae</taxon>
        <taxon>Podila</taxon>
    </lineage>
</organism>
<evidence type="ECO:0000259" key="2">
    <source>
        <dbReference type="SMART" id="SM00256"/>
    </source>
</evidence>
<dbReference type="AlphaFoldDB" id="A0A9P5SQQ1"/>
<proteinExistence type="predicted"/>
<evidence type="ECO:0000313" key="3">
    <source>
        <dbReference type="EMBL" id="KAF9336232.1"/>
    </source>
</evidence>
<sequence length="550" mass="61862">MALSVVELPELLEAIASHLDSPDLISAACVCKTWSSVFTARIWSTIHVHHLSNPKFQERLPQNGHLMRSLMIVGAVNWPPLLEHCRLMEALDMTSTSLDIHVLEDIVQRFPRLRRLTLNGCLGQTLAWLQILQELEHLECLKFIDCGLEVIEDIVEVEGELSESEEQEQSDSEEDDDQDDSEYQYDPSDPFDDSYEQEMLPFDYLGDFLVARARTLTELSLRGSSLRGFKLWDDSSLQPTTLPVIALKRLSLAATSARICDVAVLLKQSTELEELDLSENFEPSWNNFPWRILGHTTKLAKLDLSQLCVDNDQLAQVLRDCKGIRSLIASQSNIQDVVLDTIVRMNALGDQRLEELDISWCPEISEARVARVLGVATLKSLKLSWCAKVESTIFGVPWACAQLEILEAQGLDSPKKKQRRIGYTENEHGRVEAEDKGDEEEEGPEEYDRIMFARLSSLTELRRLAVGSSTTIVSSSHGFGLLSSRLGKLQQLILVGDDVYPMGLEELRLVAQFPRLSSFEFSLGLVDGAGQTALAGMRPSLRQQEQEIYF</sequence>
<feature type="compositionally biased region" description="Acidic residues" evidence="1">
    <location>
        <begin position="435"/>
        <end position="445"/>
    </location>
</feature>
<dbReference type="GO" id="GO:0019005">
    <property type="term" value="C:SCF ubiquitin ligase complex"/>
    <property type="evidence" value="ECO:0007669"/>
    <property type="project" value="TreeGrafter"/>
</dbReference>
<comment type="caution">
    <text evidence="3">The sequence shown here is derived from an EMBL/GenBank/DDBJ whole genome shotgun (WGS) entry which is preliminary data.</text>
</comment>
<accession>A0A9P5SQQ1</accession>
<dbReference type="SUPFAM" id="SSF52047">
    <property type="entry name" value="RNI-like"/>
    <property type="match status" value="1"/>
</dbReference>
<protein>
    <recommendedName>
        <fullName evidence="2">F-box domain-containing protein</fullName>
    </recommendedName>
</protein>
<dbReference type="SUPFAM" id="SSF81383">
    <property type="entry name" value="F-box domain"/>
    <property type="match status" value="1"/>
</dbReference>
<dbReference type="Gene3D" id="3.80.10.10">
    <property type="entry name" value="Ribonuclease Inhibitor"/>
    <property type="match status" value="2"/>
</dbReference>
<evidence type="ECO:0000313" key="4">
    <source>
        <dbReference type="Proteomes" id="UP000696485"/>
    </source>
</evidence>
<dbReference type="Pfam" id="PF12937">
    <property type="entry name" value="F-box-like"/>
    <property type="match status" value="1"/>
</dbReference>
<name>A0A9P5SQQ1_9FUNG</name>
<dbReference type="InterPro" id="IPR001810">
    <property type="entry name" value="F-box_dom"/>
</dbReference>